<accession>A0A0C1JT11</accession>
<keyword evidence="6" id="KW-0560">Oxidoreductase</keyword>
<dbReference type="GO" id="GO:0008831">
    <property type="term" value="F:dTDP-4-dehydrorhamnose reductase activity"/>
    <property type="evidence" value="ECO:0007669"/>
    <property type="project" value="UniProtKB-EC"/>
</dbReference>
<dbReference type="EMBL" id="JSAN01000012">
    <property type="protein sequence ID" value="KIC74255.1"/>
    <property type="molecule type" value="Genomic_DNA"/>
</dbReference>
<dbReference type="Gene3D" id="3.90.25.10">
    <property type="entry name" value="UDP-galactose 4-epimerase, domain 1"/>
    <property type="match status" value="1"/>
</dbReference>
<keyword evidence="6" id="KW-0521">NADP</keyword>
<dbReference type="SUPFAM" id="SSF51735">
    <property type="entry name" value="NAD(P)-binding Rossmann-fold domains"/>
    <property type="match status" value="1"/>
</dbReference>
<comment type="function">
    <text evidence="6">Catalyzes the reduction of dTDP-6-deoxy-L-lyxo-4-hexulose to yield dTDP-L-rhamnose.</text>
</comment>
<comment type="pathway">
    <text evidence="1 6">Carbohydrate biosynthesis; dTDP-L-rhamnose biosynthesis.</text>
</comment>
<dbReference type="AlphaFoldDB" id="A0A0C1JT11"/>
<dbReference type="GO" id="GO:0005829">
    <property type="term" value="C:cytosol"/>
    <property type="evidence" value="ECO:0007669"/>
    <property type="project" value="TreeGrafter"/>
</dbReference>
<dbReference type="NCBIfam" id="TIGR01214">
    <property type="entry name" value="rmlD"/>
    <property type="match status" value="1"/>
</dbReference>
<evidence type="ECO:0000259" key="7">
    <source>
        <dbReference type="Pfam" id="PF04321"/>
    </source>
</evidence>
<dbReference type="InterPro" id="IPR005913">
    <property type="entry name" value="dTDP_dehydrorham_reduct"/>
</dbReference>
<dbReference type="GO" id="GO:0019305">
    <property type="term" value="P:dTDP-rhamnose biosynthetic process"/>
    <property type="evidence" value="ECO:0007669"/>
    <property type="project" value="UniProtKB-UniPathway"/>
</dbReference>
<evidence type="ECO:0000313" key="8">
    <source>
        <dbReference type="EMBL" id="KIC74255.1"/>
    </source>
</evidence>
<reference evidence="8 9" key="1">
    <citation type="journal article" date="2014" name="Mol. Biol. Evol.">
        <title>Massive expansion of Ubiquitination-related gene families within the Chlamydiae.</title>
        <authorList>
            <person name="Domman D."/>
            <person name="Collingro A."/>
            <person name="Lagkouvardos I."/>
            <person name="Gehre L."/>
            <person name="Weinmaier T."/>
            <person name="Rattei T."/>
            <person name="Subtil A."/>
            <person name="Horn M."/>
        </authorList>
    </citation>
    <scope>NUCLEOTIDE SEQUENCE [LARGE SCALE GENOMIC DNA]</scope>
    <source>
        <strain evidence="8 9">EI2</strain>
    </source>
</reference>
<comment type="catalytic activity">
    <reaction evidence="5">
        <text>dTDP-beta-L-rhamnose + NADP(+) = dTDP-4-dehydro-beta-L-rhamnose + NADPH + H(+)</text>
        <dbReference type="Rhea" id="RHEA:21796"/>
        <dbReference type="ChEBI" id="CHEBI:15378"/>
        <dbReference type="ChEBI" id="CHEBI:57510"/>
        <dbReference type="ChEBI" id="CHEBI:57783"/>
        <dbReference type="ChEBI" id="CHEBI:58349"/>
        <dbReference type="ChEBI" id="CHEBI:62830"/>
        <dbReference type="EC" id="1.1.1.133"/>
    </reaction>
</comment>
<dbReference type="Gene3D" id="3.40.50.720">
    <property type="entry name" value="NAD(P)-binding Rossmann-like Domain"/>
    <property type="match status" value="1"/>
</dbReference>
<evidence type="ECO:0000313" key="9">
    <source>
        <dbReference type="Proteomes" id="UP000031465"/>
    </source>
</evidence>
<evidence type="ECO:0000256" key="4">
    <source>
        <dbReference type="ARBA" id="ARBA00017099"/>
    </source>
</evidence>
<dbReference type="UniPathway" id="UPA00124"/>
<evidence type="ECO:0000256" key="5">
    <source>
        <dbReference type="ARBA" id="ARBA00048200"/>
    </source>
</evidence>
<sequence>MKKIWVCGASGMLGSHFKRLLNKRQLSFVANDDKKIDITNLEAVLDFVRTEQITHIINCAAYTQVDKAETDLKQAYLVNACGPHHLGIAARHQNAHVIHFSTDYVFDGKENLPYTEEHACAPIGAYGLSKLAGEIKLLDEFDRSCVIRTSWLFGLPGKNFVETMLRLMNEKAQIKIVCDQMGRPTYAQDLAEVALQFLDKSGIYHFANSSETNWYEFAKEIYRQGKEFQLIQRDCQIEPIMTHEYPTQAKRPAYSTLNTQKIESVLRWKPRPWQEALKDYLTIYKNFQDRQQVS</sequence>
<evidence type="ECO:0000256" key="2">
    <source>
        <dbReference type="ARBA" id="ARBA00010944"/>
    </source>
</evidence>
<dbReference type="EC" id="1.1.1.133" evidence="3 6"/>
<protein>
    <recommendedName>
        <fullName evidence="4 6">dTDP-4-dehydrorhamnose reductase</fullName>
        <ecNumber evidence="3 6">1.1.1.133</ecNumber>
    </recommendedName>
</protein>
<feature type="domain" description="RmlD-like substrate binding" evidence="7">
    <location>
        <begin position="3"/>
        <end position="284"/>
    </location>
</feature>
<dbReference type="PANTHER" id="PTHR10491:SF4">
    <property type="entry name" value="METHIONINE ADENOSYLTRANSFERASE 2 SUBUNIT BETA"/>
    <property type="match status" value="1"/>
</dbReference>
<gene>
    <name evidence="8" type="primary">spsK</name>
    <name evidence="8" type="ORF">DB44_AM00130</name>
</gene>
<evidence type="ECO:0000256" key="6">
    <source>
        <dbReference type="RuleBase" id="RU364082"/>
    </source>
</evidence>
<dbReference type="Proteomes" id="UP000031465">
    <property type="component" value="Unassembled WGS sequence"/>
</dbReference>
<proteinExistence type="inferred from homology"/>
<dbReference type="InterPro" id="IPR036291">
    <property type="entry name" value="NAD(P)-bd_dom_sf"/>
</dbReference>
<dbReference type="CDD" id="cd05254">
    <property type="entry name" value="dTDP_HR_like_SDR_e"/>
    <property type="match status" value="1"/>
</dbReference>
<dbReference type="RefSeq" id="WP_039355987.1">
    <property type="nucleotide sequence ID" value="NZ_JSAN01000012.1"/>
</dbReference>
<dbReference type="Pfam" id="PF04321">
    <property type="entry name" value="RmlD_sub_bind"/>
    <property type="match status" value="1"/>
</dbReference>
<evidence type="ECO:0000256" key="1">
    <source>
        <dbReference type="ARBA" id="ARBA00004781"/>
    </source>
</evidence>
<comment type="similarity">
    <text evidence="2 6">Belongs to the dTDP-4-dehydrorhamnose reductase family.</text>
</comment>
<dbReference type="InterPro" id="IPR029903">
    <property type="entry name" value="RmlD-like-bd"/>
</dbReference>
<name>A0A0C1JT11_9BACT</name>
<dbReference type="PATRIC" id="fig|362787.3.peg.143"/>
<evidence type="ECO:0000256" key="3">
    <source>
        <dbReference type="ARBA" id="ARBA00012929"/>
    </source>
</evidence>
<organism evidence="8 9">
    <name type="scientific">Candidatus Protochlamydia amoebophila</name>
    <dbReference type="NCBI Taxonomy" id="362787"/>
    <lineage>
        <taxon>Bacteria</taxon>
        <taxon>Pseudomonadati</taxon>
        <taxon>Chlamydiota</taxon>
        <taxon>Chlamydiia</taxon>
        <taxon>Parachlamydiales</taxon>
        <taxon>Parachlamydiaceae</taxon>
        <taxon>Candidatus Protochlamydia</taxon>
    </lineage>
</organism>
<dbReference type="PANTHER" id="PTHR10491">
    <property type="entry name" value="DTDP-4-DEHYDRORHAMNOSE REDUCTASE"/>
    <property type="match status" value="1"/>
</dbReference>
<comment type="caution">
    <text evidence="8">The sequence shown here is derived from an EMBL/GenBank/DDBJ whole genome shotgun (WGS) entry which is preliminary data.</text>
</comment>